<dbReference type="Proteomes" id="UP001244136">
    <property type="component" value="Chromosome"/>
</dbReference>
<gene>
    <name evidence="1" type="ORF">QH948_10705</name>
</gene>
<accession>A0ABY8PVX9</accession>
<organism evidence="1 2">
    <name type="scientific">Tessaracoccus lacteus</name>
    <dbReference type="NCBI Taxonomy" id="3041766"/>
    <lineage>
        <taxon>Bacteria</taxon>
        <taxon>Bacillati</taxon>
        <taxon>Actinomycetota</taxon>
        <taxon>Actinomycetes</taxon>
        <taxon>Propionibacteriales</taxon>
        <taxon>Propionibacteriaceae</taxon>
        <taxon>Tessaracoccus</taxon>
    </lineage>
</organism>
<evidence type="ECO:0000313" key="2">
    <source>
        <dbReference type="Proteomes" id="UP001244136"/>
    </source>
</evidence>
<keyword evidence="2" id="KW-1185">Reference proteome</keyword>
<evidence type="ECO:0008006" key="3">
    <source>
        <dbReference type="Google" id="ProtNLM"/>
    </source>
</evidence>
<sequence>MALALMPGVVACTQAPAHAPASIVGGSFSEVEGVLPDSAALLIQGVSVEFGLEPTYTQDQFGSSRWTVLAACSDAESLEQSSTIEIAVAPADAVDEQDRQAARDGAFSDAVTCSF</sequence>
<dbReference type="RefSeq" id="WP_281144373.1">
    <property type="nucleotide sequence ID" value="NZ_CP123967.1"/>
</dbReference>
<dbReference type="EMBL" id="CP123967">
    <property type="protein sequence ID" value="WGT46609.1"/>
    <property type="molecule type" value="Genomic_DNA"/>
</dbReference>
<name>A0ABY8PVX9_9ACTN</name>
<proteinExistence type="predicted"/>
<evidence type="ECO:0000313" key="1">
    <source>
        <dbReference type="EMBL" id="WGT46609.1"/>
    </source>
</evidence>
<reference evidence="1 2" key="1">
    <citation type="journal article" date="2008" name="Int. J. Syst. Evol. Microbiol.">
        <title>Tessaracoccus flavescens sp. nov., isolated from marine sediment.</title>
        <authorList>
            <person name="Lee D.W."/>
            <person name="Lee S.D."/>
        </authorList>
    </citation>
    <scope>NUCLEOTIDE SEQUENCE [LARGE SCALE GENOMIC DNA]</scope>
    <source>
        <strain evidence="1 2">T21</strain>
    </source>
</reference>
<protein>
    <recommendedName>
        <fullName evidence="3">PASTA domain-containing protein</fullName>
    </recommendedName>
</protein>